<name>A0ABW1IYL9_9PSEU</name>
<gene>
    <name evidence="1" type="ORF">ACFQE5_04785</name>
</gene>
<dbReference type="RefSeq" id="WP_379583185.1">
    <property type="nucleotide sequence ID" value="NZ_JBHSQW010000009.1"/>
</dbReference>
<accession>A0ABW1IYL9</accession>
<proteinExistence type="predicted"/>
<reference evidence="2" key="1">
    <citation type="journal article" date="2019" name="Int. J. Syst. Evol. Microbiol.">
        <title>The Global Catalogue of Microorganisms (GCM) 10K type strain sequencing project: providing services to taxonomists for standard genome sequencing and annotation.</title>
        <authorList>
            <consortium name="The Broad Institute Genomics Platform"/>
            <consortium name="The Broad Institute Genome Sequencing Center for Infectious Disease"/>
            <person name="Wu L."/>
            <person name="Ma J."/>
        </authorList>
    </citation>
    <scope>NUCLEOTIDE SEQUENCE [LARGE SCALE GENOMIC DNA]</scope>
    <source>
        <strain evidence="2">CCM 8391</strain>
    </source>
</reference>
<dbReference type="EMBL" id="JBHSQW010000009">
    <property type="protein sequence ID" value="MFC5993531.1"/>
    <property type="molecule type" value="Genomic_DNA"/>
</dbReference>
<organism evidence="1 2">
    <name type="scientific">Pseudonocardia hispaniensis</name>
    <dbReference type="NCBI Taxonomy" id="904933"/>
    <lineage>
        <taxon>Bacteria</taxon>
        <taxon>Bacillati</taxon>
        <taxon>Actinomycetota</taxon>
        <taxon>Actinomycetes</taxon>
        <taxon>Pseudonocardiales</taxon>
        <taxon>Pseudonocardiaceae</taxon>
        <taxon>Pseudonocardia</taxon>
    </lineage>
</organism>
<evidence type="ECO:0000313" key="2">
    <source>
        <dbReference type="Proteomes" id="UP001596302"/>
    </source>
</evidence>
<evidence type="ECO:0000313" key="1">
    <source>
        <dbReference type="EMBL" id="MFC5993531.1"/>
    </source>
</evidence>
<comment type="caution">
    <text evidence="1">The sequence shown here is derived from an EMBL/GenBank/DDBJ whole genome shotgun (WGS) entry which is preliminary data.</text>
</comment>
<protein>
    <submittedName>
        <fullName evidence="1">Uncharacterized protein</fullName>
    </submittedName>
</protein>
<dbReference type="Proteomes" id="UP001596302">
    <property type="component" value="Unassembled WGS sequence"/>
</dbReference>
<keyword evidence="2" id="KW-1185">Reference proteome</keyword>
<sequence length="85" mass="8849">MITPIKITLDGTGGGTVHIGDHDLSGAIRSLYLDAEATQVPRLGLELPAAEVTVDGQAQIRVTQDTADLLIALGWTPPATTAEQT</sequence>